<protein>
    <submittedName>
        <fullName evidence="4">NAD(P)H nitroreductase</fullName>
    </submittedName>
</protein>
<dbReference type="PANTHER" id="PTHR43673">
    <property type="entry name" value="NAD(P)H NITROREDUCTASE YDGI-RELATED"/>
    <property type="match status" value="1"/>
</dbReference>
<dbReference type="CDD" id="cd02137">
    <property type="entry name" value="MhqN-like"/>
    <property type="match status" value="1"/>
</dbReference>
<dbReference type="InterPro" id="IPR029479">
    <property type="entry name" value="Nitroreductase"/>
</dbReference>
<dbReference type="RefSeq" id="WP_053429326.1">
    <property type="nucleotide sequence ID" value="NZ_JAMQJB010000013.1"/>
</dbReference>
<dbReference type="InterPro" id="IPR000415">
    <property type="entry name" value="Nitroreductase-like"/>
</dbReference>
<dbReference type="Gene3D" id="3.40.109.10">
    <property type="entry name" value="NADH Oxidase"/>
    <property type="match status" value="1"/>
</dbReference>
<proteinExistence type="inferred from homology"/>
<dbReference type="GO" id="GO:0016491">
    <property type="term" value="F:oxidoreductase activity"/>
    <property type="evidence" value="ECO:0007669"/>
    <property type="project" value="UniProtKB-KW"/>
</dbReference>
<feature type="domain" description="Nitroreductase" evidence="3">
    <location>
        <begin position="9"/>
        <end position="184"/>
    </location>
</feature>
<evidence type="ECO:0000256" key="2">
    <source>
        <dbReference type="ARBA" id="ARBA00023002"/>
    </source>
</evidence>
<dbReference type="SUPFAM" id="SSF55469">
    <property type="entry name" value="FMN-dependent nitroreductase-like"/>
    <property type="match status" value="1"/>
</dbReference>
<keyword evidence="5" id="KW-1185">Reference proteome</keyword>
<dbReference type="OrthoDB" id="9782629at2"/>
<dbReference type="AlphaFoldDB" id="A0A0M0G2B6"/>
<evidence type="ECO:0000313" key="4">
    <source>
        <dbReference type="EMBL" id="KON83940.1"/>
    </source>
</evidence>
<dbReference type="STRING" id="189381.GCA_900166615_02365"/>
<evidence type="ECO:0000256" key="1">
    <source>
        <dbReference type="ARBA" id="ARBA00007118"/>
    </source>
</evidence>
<dbReference type="PANTHER" id="PTHR43673:SF12">
    <property type="entry name" value="PROTEIN DRGA"/>
    <property type="match status" value="1"/>
</dbReference>
<keyword evidence="2" id="KW-0560">Oxidoreductase</keyword>
<accession>A0A0M0G2B6</accession>
<gene>
    <name evidence="4" type="ORF">AF331_17485</name>
</gene>
<comment type="similarity">
    <text evidence="1">Belongs to the nitroreductase family.</text>
</comment>
<evidence type="ECO:0000313" key="5">
    <source>
        <dbReference type="Proteomes" id="UP000037405"/>
    </source>
</evidence>
<name>A0A0M0G2B6_9BACI</name>
<reference evidence="5" key="1">
    <citation type="submission" date="2015-07" db="EMBL/GenBank/DDBJ databases">
        <title>Fjat-14235 jcm11544.</title>
        <authorList>
            <person name="Liu B."/>
            <person name="Wang J."/>
            <person name="Zhu Y."/>
            <person name="Liu G."/>
            <person name="Chen Q."/>
            <person name="Chen Z."/>
            <person name="Lan J."/>
            <person name="Che J."/>
            <person name="Ge C."/>
            <person name="Shi H."/>
            <person name="Pan Z."/>
            <person name="Liu X."/>
        </authorList>
    </citation>
    <scope>NUCLEOTIDE SEQUENCE [LARGE SCALE GENOMIC DNA]</scope>
    <source>
        <strain evidence="5">JCM 11544</strain>
    </source>
</reference>
<dbReference type="PATRIC" id="fig|189381.12.peg.4505"/>
<dbReference type="Pfam" id="PF00881">
    <property type="entry name" value="Nitroreductase"/>
    <property type="match status" value="1"/>
</dbReference>
<dbReference type="EMBL" id="LGUE01000005">
    <property type="protein sequence ID" value="KON83940.1"/>
    <property type="molecule type" value="Genomic_DNA"/>
</dbReference>
<organism evidence="4 5">
    <name type="scientific">Rossellomorea marisflavi</name>
    <dbReference type="NCBI Taxonomy" id="189381"/>
    <lineage>
        <taxon>Bacteria</taxon>
        <taxon>Bacillati</taxon>
        <taxon>Bacillota</taxon>
        <taxon>Bacilli</taxon>
        <taxon>Bacillales</taxon>
        <taxon>Bacillaceae</taxon>
        <taxon>Rossellomorea</taxon>
    </lineage>
</organism>
<comment type="caution">
    <text evidence="4">The sequence shown here is derived from an EMBL/GenBank/DDBJ whole genome shotgun (WGS) entry which is preliminary data.</text>
</comment>
<evidence type="ECO:0000259" key="3">
    <source>
        <dbReference type="Pfam" id="PF00881"/>
    </source>
</evidence>
<dbReference type="Proteomes" id="UP000037405">
    <property type="component" value="Unassembled WGS sequence"/>
</dbReference>
<sequence length="208" mass="23687">MAGFTELMKERRSASNFLPDHPIQTNELNDIFELVKLSPSAFNLQHTRYIVVTDENVKEELQGAAMGQHKVRSASAVVLLLGDKKAYKSAEEIYRGLKMLKIVNEEEFSGMVENTTAFYEGKGIGFQRDEAIRNASLSSMVFMLAAKEKGWDTCPMIGFDPEKIKEILKIEDQYEVVMMISMGKEKRESRKPRGYRKPVSEFVTYIGK</sequence>